<feature type="region of interest" description="Disordered" evidence="1">
    <location>
        <begin position="1"/>
        <end position="23"/>
    </location>
</feature>
<gene>
    <name evidence="2" type="ORF">M0R45_006729</name>
</gene>
<sequence length="82" mass="9210">MEVKTNKRRGDPGKPPGLHRTAGCTVELIDRSTKFCRNNKKEEKSTTPSHQAAIVNTILGFHKPCRLAFKTSRVRGLQDLHV</sequence>
<dbReference type="Proteomes" id="UP001457282">
    <property type="component" value="Unassembled WGS sequence"/>
</dbReference>
<comment type="caution">
    <text evidence="2">The sequence shown here is derived from an EMBL/GenBank/DDBJ whole genome shotgun (WGS) entry which is preliminary data.</text>
</comment>
<protein>
    <submittedName>
        <fullName evidence="2">Uncharacterized protein</fullName>
    </submittedName>
</protein>
<evidence type="ECO:0000256" key="1">
    <source>
        <dbReference type="SAM" id="MobiDB-lite"/>
    </source>
</evidence>
<evidence type="ECO:0000313" key="2">
    <source>
        <dbReference type="EMBL" id="KAK9951274.1"/>
    </source>
</evidence>
<organism evidence="2 3">
    <name type="scientific">Rubus argutus</name>
    <name type="common">Southern blackberry</name>
    <dbReference type="NCBI Taxonomy" id="59490"/>
    <lineage>
        <taxon>Eukaryota</taxon>
        <taxon>Viridiplantae</taxon>
        <taxon>Streptophyta</taxon>
        <taxon>Embryophyta</taxon>
        <taxon>Tracheophyta</taxon>
        <taxon>Spermatophyta</taxon>
        <taxon>Magnoliopsida</taxon>
        <taxon>eudicotyledons</taxon>
        <taxon>Gunneridae</taxon>
        <taxon>Pentapetalae</taxon>
        <taxon>rosids</taxon>
        <taxon>fabids</taxon>
        <taxon>Rosales</taxon>
        <taxon>Rosaceae</taxon>
        <taxon>Rosoideae</taxon>
        <taxon>Rosoideae incertae sedis</taxon>
        <taxon>Rubus</taxon>
    </lineage>
</organism>
<dbReference type="AlphaFoldDB" id="A0AAW1YS02"/>
<keyword evidence="3" id="KW-1185">Reference proteome</keyword>
<reference evidence="2 3" key="1">
    <citation type="journal article" date="2023" name="G3 (Bethesda)">
        <title>A chromosome-length genome assembly and annotation of blackberry (Rubus argutus, cv. 'Hillquist').</title>
        <authorList>
            <person name="Bruna T."/>
            <person name="Aryal R."/>
            <person name="Dudchenko O."/>
            <person name="Sargent D.J."/>
            <person name="Mead D."/>
            <person name="Buti M."/>
            <person name="Cavallini A."/>
            <person name="Hytonen T."/>
            <person name="Andres J."/>
            <person name="Pham M."/>
            <person name="Weisz D."/>
            <person name="Mascagni F."/>
            <person name="Usai G."/>
            <person name="Natali L."/>
            <person name="Bassil N."/>
            <person name="Fernandez G.E."/>
            <person name="Lomsadze A."/>
            <person name="Armour M."/>
            <person name="Olukolu B."/>
            <person name="Poorten T."/>
            <person name="Britton C."/>
            <person name="Davik J."/>
            <person name="Ashrafi H."/>
            <person name="Aiden E.L."/>
            <person name="Borodovsky M."/>
            <person name="Worthington M."/>
        </authorList>
    </citation>
    <scope>NUCLEOTIDE SEQUENCE [LARGE SCALE GENOMIC DNA]</scope>
    <source>
        <strain evidence="2">PI 553951</strain>
    </source>
</reference>
<name>A0AAW1YS02_RUBAR</name>
<dbReference type="EMBL" id="JBEDUW010000001">
    <property type="protein sequence ID" value="KAK9951274.1"/>
    <property type="molecule type" value="Genomic_DNA"/>
</dbReference>
<feature type="compositionally biased region" description="Basic and acidic residues" evidence="1">
    <location>
        <begin position="1"/>
        <end position="12"/>
    </location>
</feature>
<accession>A0AAW1YS02</accession>
<proteinExistence type="predicted"/>
<evidence type="ECO:0000313" key="3">
    <source>
        <dbReference type="Proteomes" id="UP001457282"/>
    </source>
</evidence>